<feature type="transmembrane region" description="Helical" evidence="1">
    <location>
        <begin position="83"/>
        <end position="104"/>
    </location>
</feature>
<dbReference type="Pfam" id="PF13189">
    <property type="entry name" value="Cytidylate_kin2"/>
    <property type="match status" value="1"/>
</dbReference>
<keyword evidence="1" id="KW-1133">Transmembrane helix</keyword>
<dbReference type="EMBL" id="DXFB01000106">
    <property type="protein sequence ID" value="HIX45345.1"/>
    <property type="molecule type" value="Genomic_DNA"/>
</dbReference>
<evidence type="ECO:0000256" key="1">
    <source>
        <dbReference type="SAM" id="Phobius"/>
    </source>
</evidence>
<dbReference type="InterPro" id="IPR027417">
    <property type="entry name" value="P-loop_NTPase"/>
</dbReference>
<evidence type="ECO:0000313" key="2">
    <source>
        <dbReference type="EMBL" id="HIX45345.1"/>
    </source>
</evidence>
<dbReference type="PANTHER" id="PTHR40078">
    <property type="entry name" value="INTEGRAL MEMBRANE PROTEIN-RELATED"/>
    <property type="match status" value="1"/>
</dbReference>
<reference evidence="2" key="1">
    <citation type="journal article" date="2021" name="PeerJ">
        <title>Extensive microbial diversity within the chicken gut microbiome revealed by metagenomics and culture.</title>
        <authorList>
            <person name="Gilroy R."/>
            <person name="Ravi A."/>
            <person name="Getino M."/>
            <person name="Pursley I."/>
            <person name="Horton D.L."/>
            <person name="Alikhan N.F."/>
            <person name="Baker D."/>
            <person name="Gharbi K."/>
            <person name="Hall N."/>
            <person name="Watson M."/>
            <person name="Adriaenssens E.M."/>
            <person name="Foster-Nyarko E."/>
            <person name="Jarju S."/>
            <person name="Secka A."/>
            <person name="Antonio M."/>
            <person name="Oren A."/>
            <person name="Chaudhuri R.R."/>
            <person name="La Ragione R."/>
            <person name="Hildebrand F."/>
            <person name="Pallen M.J."/>
        </authorList>
    </citation>
    <scope>NUCLEOTIDE SEQUENCE</scope>
    <source>
        <strain evidence="2">ChiHjej12B11-16260</strain>
    </source>
</reference>
<dbReference type="Pfam" id="PF19700">
    <property type="entry name" value="DUF6198"/>
    <property type="match status" value="1"/>
</dbReference>
<feature type="transmembrane region" description="Helical" evidence="1">
    <location>
        <begin position="52"/>
        <end position="71"/>
    </location>
</feature>
<accession>A0A9D1VRN8</accession>
<feature type="transmembrane region" description="Helical" evidence="1">
    <location>
        <begin position="110"/>
        <end position="128"/>
    </location>
</feature>
<organism evidence="2 3">
    <name type="scientific">Candidatus Barnesiella excrementipullorum</name>
    <dbReference type="NCBI Taxonomy" id="2838479"/>
    <lineage>
        <taxon>Bacteria</taxon>
        <taxon>Pseudomonadati</taxon>
        <taxon>Bacteroidota</taxon>
        <taxon>Bacteroidia</taxon>
        <taxon>Bacteroidales</taxon>
        <taxon>Barnesiellaceae</taxon>
        <taxon>Barnesiella</taxon>
    </lineage>
</organism>
<gene>
    <name evidence="2" type="ORF">H9982_03905</name>
</gene>
<dbReference type="GO" id="GO:0016301">
    <property type="term" value="F:kinase activity"/>
    <property type="evidence" value="ECO:0007669"/>
    <property type="project" value="UniProtKB-KW"/>
</dbReference>
<keyword evidence="2" id="KW-0418">Kinase</keyword>
<feature type="transmembrane region" description="Helical" evidence="1">
    <location>
        <begin position="12"/>
        <end position="32"/>
    </location>
</feature>
<comment type="caution">
    <text evidence="2">The sequence shown here is derived from an EMBL/GenBank/DDBJ whole genome shotgun (WGS) entry which is preliminary data.</text>
</comment>
<dbReference type="Gene3D" id="3.40.50.300">
    <property type="entry name" value="P-loop containing nucleotide triphosphate hydrolases"/>
    <property type="match status" value="1"/>
</dbReference>
<dbReference type="PANTHER" id="PTHR40078:SF1">
    <property type="entry name" value="INTEGRAL MEMBRANE PROTEIN"/>
    <property type="match status" value="1"/>
</dbReference>
<dbReference type="AlphaFoldDB" id="A0A9D1VRN8"/>
<name>A0A9D1VRN8_9BACT</name>
<proteinExistence type="predicted"/>
<sequence length="433" mass="47577">MPLQETIKRYLLFIIGVFINSLGICLIIKASLGSSPISGIPYVTSLFFPLSFGMTTLIFNLLLILGQIAILRRDFKQREWLQLPVAFLLGVFIDISMWLLAWVIPTNYPLQIVTLLCGCAILGFGVSLEVRANVVMLAGEAFVQAVTKKSGKEFGFVKVGFDTSLTLLACITSLILFGSIEGIREGTIIAALTVGIFARYFNNKTAFIEPWLTAQPQASIAPEPDDKTSHYVITIAREYGSGGREIGRNIAQALGIAFYDKELITLAAAESNLKTEFVEQTEQTTPSNKIGELFKEDFTTPIKRGATASEALFATQSKIISKLAAQQSCVIVGRCANFVLRDHPRRLSVFIHASYNSKLYRLTHDYGEAPAVAADKLEWTDAARARHCKTFTGSTWNNARNYHLSLDSGLLGISTCCQTILDAATHTILAEKK</sequence>
<evidence type="ECO:0000313" key="3">
    <source>
        <dbReference type="Proteomes" id="UP000824246"/>
    </source>
</evidence>
<feature type="transmembrane region" description="Helical" evidence="1">
    <location>
        <begin position="159"/>
        <end position="180"/>
    </location>
</feature>
<reference evidence="2" key="2">
    <citation type="submission" date="2021-04" db="EMBL/GenBank/DDBJ databases">
        <authorList>
            <person name="Gilroy R."/>
        </authorList>
    </citation>
    <scope>NUCLEOTIDE SEQUENCE</scope>
    <source>
        <strain evidence="2">ChiHjej12B11-16260</strain>
    </source>
</reference>
<dbReference type="InterPro" id="IPR038750">
    <property type="entry name" value="YczE/YyaS-like"/>
</dbReference>
<protein>
    <submittedName>
        <fullName evidence="2">Cytidylate kinase family protein</fullName>
    </submittedName>
</protein>
<keyword evidence="1" id="KW-0812">Transmembrane</keyword>
<keyword evidence="2" id="KW-0808">Transferase</keyword>
<dbReference type="Proteomes" id="UP000824246">
    <property type="component" value="Unassembled WGS sequence"/>
</dbReference>
<keyword evidence="1" id="KW-0472">Membrane</keyword>